<keyword evidence="14" id="KW-1185">Reference proteome</keyword>
<dbReference type="PRINTS" id="PR00385">
    <property type="entry name" value="P450"/>
</dbReference>
<dbReference type="Proteomes" id="UP001085076">
    <property type="component" value="Miscellaneous, Linkage group lg02"/>
</dbReference>
<dbReference type="CDD" id="cd20653">
    <property type="entry name" value="CYP81"/>
    <property type="match status" value="1"/>
</dbReference>
<dbReference type="GO" id="GO:0016705">
    <property type="term" value="F:oxidoreductase activity, acting on paired donors, with incorporation or reduction of molecular oxygen"/>
    <property type="evidence" value="ECO:0007669"/>
    <property type="project" value="InterPro"/>
</dbReference>
<dbReference type="PRINTS" id="PR00463">
    <property type="entry name" value="EP450I"/>
</dbReference>
<evidence type="ECO:0000256" key="6">
    <source>
        <dbReference type="ARBA" id="ARBA00022989"/>
    </source>
</evidence>
<evidence type="ECO:0000256" key="12">
    <source>
        <dbReference type="SAM" id="Phobius"/>
    </source>
</evidence>
<gene>
    <name evidence="13" type="ORF">J5N97_009310</name>
</gene>
<dbReference type="EMBL" id="JAGGNH010000002">
    <property type="protein sequence ID" value="KAJ0981055.1"/>
    <property type="molecule type" value="Genomic_DNA"/>
</dbReference>
<accession>A0A9D5CZ71</accession>
<keyword evidence="7 11" id="KW-0560">Oxidoreductase</keyword>
<keyword evidence="4 12" id="KW-0812">Transmembrane</keyword>
<evidence type="ECO:0000256" key="9">
    <source>
        <dbReference type="ARBA" id="ARBA00023136"/>
    </source>
</evidence>
<feature type="binding site" description="axial binding residue" evidence="10">
    <location>
        <position position="427"/>
    </location>
    <ligand>
        <name>heme</name>
        <dbReference type="ChEBI" id="CHEBI:30413"/>
    </ligand>
    <ligandPart>
        <name>Fe</name>
        <dbReference type="ChEBI" id="CHEBI:18248"/>
    </ligandPart>
</feature>
<dbReference type="OrthoDB" id="767138at2759"/>
<dbReference type="Pfam" id="PF00067">
    <property type="entry name" value="p450"/>
    <property type="match status" value="1"/>
</dbReference>
<comment type="caution">
    <text evidence="13">The sequence shown here is derived from an EMBL/GenBank/DDBJ whole genome shotgun (WGS) entry which is preliminary data.</text>
</comment>
<evidence type="ECO:0000256" key="10">
    <source>
        <dbReference type="PIRSR" id="PIRSR602401-1"/>
    </source>
</evidence>
<comment type="subcellular location">
    <subcellularLocation>
        <location evidence="2">Membrane</location>
    </subcellularLocation>
</comment>
<dbReference type="SUPFAM" id="SSF48264">
    <property type="entry name" value="Cytochrome P450"/>
    <property type="match status" value="1"/>
</dbReference>
<evidence type="ECO:0000256" key="11">
    <source>
        <dbReference type="RuleBase" id="RU000461"/>
    </source>
</evidence>
<dbReference type="Gene3D" id="1.10.630.10">
    <property type="entry name" value="Cytochrome P450"/>
    <property type="match status" value="1"/>
</dbReference>
<evidence type="ECO:0000313" key="13">
    <source>
        <dbReference type="EMBL" id="KAJ0981055.1"/>
    </source>
</evidence>
<evidence type="ECO:0000256" key="3">
    <source>
        <dbReference type="ARBA" id="ARBA00022617"/>
    </source>
</evidence>
<keyword evidence="5 10" id="KW-0479">Metal-binding</keyword>
<evidence type="ECO:0000256" key="2">
    <source>
        <dbReference type="ARBA" id="ARBA00004370"/>
    </source>
</evidence>
<proteinExistence type="inferred from homology"/>
<dbReference type="InterPro" id="IPR001128">
    <property type="entry name" value="Cyt_P450"/>
</dbReference>
<comment type="similarity">
    <text evidence="11">Belongs to the cytochrome P450 family.</text>
</comment>
<evidence type="ECO:0000256" key="1">
    <source>
        <dbReference type="ARBA" id="ARBA00001971"/>
    </source>
</evidence>
<dbReference type="PANTHER" id="PTHR47947">
    <property type="entry name" value="CYTOCHROME P450 82C3-RELATED"/>
    <property type="match status" value="1"/>
</dbReference>
<feature type="transmembrane region" description="Helical" evidence="12">
    <location>
        <begin position="6"/>
        <end position="24"/>
    </location>
</feature>
<dbReference type="InterPro" id="IPR050651">
    <property type="entry name" value="Plant_Cytochrome_P450_Monoox"/>
</dbReference>
<evidence type="ECO:0000313" key="14">
    <source>
        <dbReference type="Proteomes" id="UP001085076"/>
    </source>
</evidence>
<evidence type="ECO:0000256" key="8">
    <source>
        <dbReference type="ARBA" id="ARBA00023004"/>
    </source>
</evidence>
<organism evidence="13 14">
    <name type="scientific">Dioscorea zingiberensis</name>
    <dbReference type="NCBI Taxonomy" id="325984"/>
    <lineage>
        <taxon>Eukaryota</taxon>
        <taxon>Viridiplantae</taxon>
        <taxon>Streptophyta</taxon>
        <taxon>Embryophyta</taxon>
        <taxon>Tracheophyta</taxon>
        <taxon>Spermatophyta</taxon>
        <taxon>Magnoliopsida</taxon>
        <taxon>Liliopsida</taxon>
        <taxon>Dioscoreales</taxon>
        <taxon>Dioscoreaceae</taxon>
        <taxon>Dioscorea</taxon>
    </lineage>
</organism>
<dbReference type="GO" id="GO:0020037">
    <property type="term" value="F:heme binding"/>
    <property type="evidence" value="ECO:0007669"/>
    <property type="project" value="InterPro"/>
</dbReference>
<dbReference type="InterPro" id="IPR036396">
    <property type="entry name" value="Cyt_P450_sf"/>
</dbReference>
<evidence type="ECO:0008006" key="15">
    <source>
        <dbReference type="Google" id="ProtNLM"/>
    </source>
</evidence>
<evidence type="ECO:0000256" key="5">
    <source>
        <dbReference type="ARBA" id="ARBA00022723"/>
    </source>
</evidence>
<dbReference type="GO" id="GO:0004497">
    <property type="term" value="F:monooxygenase activity"/>
    <property type="evidence" value="ECO:0007669"/>
    <property type="project" value="UniProtKB-KW"/>
</dbReference>
<keyword evidence="8 10" id="KW-0408">Iron</keyword>
<keyword evidence="3 10" id="KW-0349">Heme</keyword>
<dbReference type="InterPro" id="IPR002401">
    <property type="entry name" value="Cyt_P450_E_grp-I"/>
</dbReference>
<dbReference type="PANTHER" id="PTHR47947:SF26">
    <property type="entry name" value="CYTOCHROME P450"/>
    <property type="match status" value="1"/>
</dbReference>
<reference evidence="13" key="1">
    <citation type="submission" date="2021-03" db="EMBL/GenBank/DDBJ databases">
        <authorList>
            <person name="Li Z."/>
            <person name="Yang C."/>
        </authorList>
    </citation>
    <scope>NUCLEOTIDE SEQUENCE</scope>
    <source>
        <strain evidence="13">Dzin_1.0</strain>
        <tissue evidence="13">Leaf</tissue>
    </source>
</reference>
<dbReference type="InterPro" id="IPR017972">
    <property type="entry name" value="Cyt_P450_CS"/>
</dbReference>
<dbReference type="PROSITE" id="PS00086">
    <property type="entry name" value="CYTOCHROME_P450"/>
    <property type="match status" value="1"/>
</dbReference>
<comment type="cofactor">
    <cofactor evidence="1 10">
        <name>heme</name>
        <dbReference type="ChEBI" id="CHEBI:30413"/>
    </cofactor>
</comment>
<protein>
    <recommendedName>
        <fullName evidence="15">Cytochrome P450</fullName>
    </recommendedName>
</protein>
<keyword evidence="9 12" id="KW-0472">Membrane</keyword>
<dbReference type="AlphaFoldDB" id="A0A9D5CZ71"/>
<sequence length="491" mass="55904">MDQLSIYHLLAIFTALIFISKHLLQLLHLSKPLAIPILGHLHLLRNPVHQSLASIAAKHGHVLRLRFGSRPVLVVSSPSAAEECFTKNDIIFANRPRILSGKHFMYDYTSLVSVPYSPRWRAHRRFTSLHALSPSRLSNLSSELRLFLRGLYSGEGFQKTEIRSWFFELTVNLMMGMITGKRYSGEEMKSFRKLLEEIFLLSGATSMEDFVPLARWLGFSSLKKRIETVGKEMDEFLSELIEERRKLGKWKESNSYTIIDIMLALQEKEPEDYNNIAIKGIIVSLITGGTETVSGTMEWAMALLVNHPEAMKKVKDEIEEHVGRARLVMDYDINKLRYLNNVIKETLRLFPAGPLLVPHESSEDCTVAGLHVPKGTMLLVNAYAMQRDPELWEEPLEFKPERFDADQSKGDDQGYKYNPFGSGRRRCPGETMAWKVMGLTLAALIQCFQWRRVGEELVDLSEGMGLAMPMATPLEVMYKPCPEMLAVLSQL</sequence>
<name>A0A9D5CZ71_9LILI</name>
<keyword evidence="6 12" id="KW-1133">Transmembrane helix</keyword>
<reference evidence="13" key="2">
    <citation type="journal article" date="2022" name="Hortic Res">
        <title>The genome of Dioscorea zingiberensis sheds light on the biosynthesis, origin and evolution of the medicinally important diosgenin saponins.</title>
        <authorList>
            <person name="Li Y."/>
            <person name="Tan C."/>
            <person name="Li Z."/>
            <person name="Guo J."/>
            <person name="Li S."/>
            <person name="Chen X."/>
            <person name="Wang C."/>
            <person name="Dai X."/>
            <person name="Yang H."/>
            <person name="Song W."/>
            <person name="Hou L."/>
            <person name="Xu J."/>
            <person name="Tong Z."/>
            <person name="Xu A."/>
            <person name="Yuan X."/>
            <person name="Wang W."/>
            <person name="Yang Q."/>
            <person name="Chen L."/>
            <person name="Sun Z."/>
            <person name="Wang K."/>
            <person name="Pan B."/>
            <person name="Chen J."/>
            <person name="Bao Y."/>
            <person name="Liu F."/>
            <person name="Qi X."/>
            <person name="Gang D.R."/>
            <person name="Wen J."/>
            <person name="Li J."/>
        </authorList>
    </citation>
    <scope>NUCLEOTIDE SEQUENCE</scope>
    <source>
        <strain evidence="13">Dzin_1.0</strain>
    </source>
</reference>
<dbReference type="GO" id="GO:0016020">
    <property type="term" value="C:membrane"/>
    <property type="evidence" value="ECO:0007669"/>
    <property type="project" value="UniProtKB-SubCell"/>
</dbReference>
<dbReference type="GO" id="GO:0005506">
    <property type="term" value="F:iron ion binding"/>
    <property type="evidence" value="ECO:0007669"/>
    <property type="project" value="InterPro"/>
</dbReference>
<evidence type="ECO:0000256" key="4">
    <source>
        <dbReference type="ARBA" id="ARBA00022692"/>
    </source>
</evidence>
<evidence type="ECO:0000256" key="7">
    <source>
        <dbReference type="ARBA" id="ARBA00023002"/>
    </source>
</evidence>
<dbReference type="FunFam" id="1.10.630.10:FF:000026">
    <property type="entry name" value="Cytochrome P450 82C4"/>
    <property type="match status" value="1"/>
</dbReference>
<keyword evidence="11" id="KW-0503">Monooxygenase</keyword>